<dbReference type="InterPro" id="IPR056690">
    <property type="entry name" value="DUF7788"/>
</dbReference>
<feature type="domain" description="DUF7788" evidence="2">
    <location>
        <begin position="399"/>
        <end position="582"/>
    </location>
</feature>
<dbReference type="RefSeq" id="XP_030941757.1">
    <property type="nucleotide sequence ID" value="XM_031085897.1"/>
</dbReference>
<gene>
    <name evidence="3" type="primary">LOC115966728</name>
</gene>
<sequence length="615" mass="72124">MPPLLGPPELHLPAKPKPITKLETHSTILLSNNFNPCLEFFLRTCSNDPRQSYYQDDWIDKVWGHEWLDDCLEKAWKQDPLTTLKLIYYQRIFGGSDKTAFYAAAKWLHKYHPLTLACNAMVFGAMVWFHELLEILHSLEWYISQQDMKRVEKNFIKKTKKEGRKYSTEKEGRKDDGKRDEPALLKKERDMLGFELAVESYQKDGSYRYLHNRVSDLFAEFLRSDMQFLCSGEIEKISLASKWCPSIDSAYDTRTIMCEGIARKVFPRDAYAEYRDIEEAHYAYRVRNRLQTQVLAPLRKALESRESNLGAKKRESFTNRAVKASIKSYKKIYEEKDECLRFRHYLTLCNVWGRPTIGVGLKFPHQIIASLKNNHDDSEEELQWGKLIGECRRQGKFRNCLAICGLSESMRGTFMEEIAVAMGLFISELSDYPWKGKVFTFSEYPKFRRIEGDSLRSKAEFIRQMDCKESLNFIKVYDRIRQIGIEEKVNNENMVKRIFVFTDRDFETVDINQWASDYKEARKSYRPRGYKTVPEIIFWNLKDSIGCPREIRTEKHHRGWLMLHGYSKTLMSLFLKEDGVVELGSVNMLSSVPTPEDVMKSAISREEFNDVLVLD</sequence>
<name>A0A7N2MY53_QUELO</name>
<dbReference type="EnsemblPlants" id="QL11p032028:mrna">
    <property type="protein sequence ID" value="QL11p032028:mrna:CDS:1"/>
    <property type="gene ID" value="QL11p032028"/>
</dbReference>
<dbReference type="AlphaFoldDB" id="A0A7N2MY53"/>
<dbReference type="InterPro" id="IPR011205">
    <property type="entry name" value="UCP015417_vWA"/>
</dbReference>
<dbReference type="PANTHER" id="PTHR31373">
    <property type="entry name" value="OS06G0652100 PROTEIN"/>
    <property type="match status" value="1"/>
</dbReference>
<evidence type="ECO:0000259" key="1">
    <source>
        <dbReference type="Pfam" id="PF11443"/>
    </source>
</evidence>
<organism evidence="3 4">
    <name type="scientific">Quercus lobata</name>
    <name type="common">Valley oak</name>
    <dbReference type="NCBI Taxonomy" id="97700"/>
    <lineage>
        <taxon>Eukaryota</taxon>
        <taxon>Viridiplantae</taxon>
        <taxon>Streptophyta</taxon>
        <taxon>Embryophyta</taxon>
        <taxon>Tracheophyta</taxon>
        <taxon>Spermatophyta</taxon>
        <taxon>Magnoliopsida</taxon>
        <taxon>eudicotyledons</taxon>
        <taxon>Gunneridae</taxon>
        <taxon>Pentapetalae</taxon>
        <taxon>rosids</taxon>
        <taxon>fabids</taxon>
        <taxon>Fagales</taxon>
        <taxon>Fagaceae</taxon>
        <taxon>Quercus</taxon>
    </lineage>
</organism>
<reference evidence="3 4" key="1">
    <citation type="journal article" date="2016" name="G3 (Bethesda)">
        <title>First Draft Assembly and Annotation of the Genome of a California Endemic Oak Quercus lobata Nee (Fagaceae).</title>
        <authorList>
            <person name="Sork V.L."/>
            <person name="Fitz-Gibbon S.T."/>
            <person name="Puiu D."/>
            <person name="Crepeau M."/>
            <person name="Gugger P.F."/>
            <person name="Sherman R."/>
            <person name="Stevens K."/>
            <person name="Langley C.H."/>
            <person name="Pellegrini M."/>
            <person name="Salzberg S.L."/>
        </authorList>
    </citation>
    <scope>NUCLEOTIDE SEQUENCE [LARGE SCALE GENOMIC DNA]</scope>
    <source>
        <strain evidence="3 4">cv. SW786</strain>
    </source>
</reference>
<accession>A0A7N2MY53</accession>
<dbReference type="Proteomes" id="UP000594261">
    <property type="component" value="Chromosome 11"/>
</dbReference>
<dbReference type="PIRSF" id="PIRSF015417">
    <property type="entry name" value="T31B5_30_vWA"/>
    <property type="match status" value="1"/>
</dbReference>
<evidence type="ECO:0000259" key="2">
    <source>
        <dbReference type="Pfam" id="PF25043"/>
    </source>
</evidence>
<proteinExistence type="predicted"/>
<evidence type="ECO:0000313" key="3">
    <source>
        <dbReference type="EnsemblPlants" id="QL11p032028:mrna:CDS:1"/>
    </source>
</evidence>
<dbReference type="GeneID" id="115966728"/>
<dbReference type="OrthoDB" id="1153517at2759"/>
<dbReference type="Gramene" id="QL11p032028:mrna">
    <property type="protein sequence ID" value="QL11p032028:mrna:CDS:1"/>
    <property type="gene ID" value="QL11p032028"/>
</dbReference>
<reference evidence="3" key="2">
    <citation type="submission" date="2021-01" db="UniProtKB">
        <authorList>
            <consortium name="EnsemblPlants"/>
        </authorList>
    </citation>
    <scope>IDENTIFICATION</scope>
</reference>
<dbReference type="PANTHER" id="PTHR31373:SF17">
    <property type="entry name" value="OS06G0652100 PROTEIN"/>
    <property type="match status" value="1"/>
</dbReference>
<keyword evidence="4" id="KW-1185">Reference proteome</keyword>
<dbReference type="OMA" id="CEIEKIS"/>
<evidence type="ECO:0000313" key="4">
    <source>
        <dbReference type="Proteomes" id="UP000594261"/>
    </source>
</evidence>
<dbReference type="InterPro" id="IPR058580">
    <property type="entry name" value="DUF2828"/>
</dbReference>
<dbReference type="Pfam" id="PF11443">
    <property type="entry name" value="DUF2828"/>
    <property type="match status" value="1"/>
</dbReference>
<feature type="domain" description="DUF2828" evidence="1">
    <location>
        <begin position="62"/>
        <end position="396"/>
    </location>
</feature>
<dbReference type="InParanoid" id="A0A7N2MY53"/>
<dbReference type="KEGG" id="qlo:115966728"/>
<dbReference type="EMBL" id="LRBV02000011">
    <property type="status" value="NOT_ANNOTATED_CDS"/>
    <property type="molecule type" value="Genomic_DNA"/>
</dbReference>
<protein>
    <submittedName>
        <fullName evidence="3">Uncharacterized protein</fullName>
    </submittedName>
</protein>
<dbReference type="Pfam" id="PF25043">
    <property type="entry name" value="DUF7788"/>
    <property type="match status" value="1"/>
</dbReference>